<dbReference type="InterPro" id="IPR000415">
    <property type="entry name" value="Nitroreductase-like"/>
</dbReference>
<dbReference type="EMBL" id="CP136864">
    <property type="protein sequence ID" value="WOJ94409.1"/>
    <property type="molecule type" value="Genomic_DNA"/>
</dbReference>
<evidence type="ECO:0000256" key="5">
    <source>
        <dbReference type="ARBA" id="ARBA00022857"/>
    </source>
</evidence>
<dbReference type="PANTHER" id="PTHR43821">
    <property type="entry name" value="NAD(P)H NITROREDUCTASE YDJA-RELATED"/>
    <property type="match status" value="1"/>
</dbReference>
<keyword evidence="7 8" id="KW-0520">NAD</keyword>
<evidence type="ECO:0000256" key="8">
    <source>
        <dbReference type="PIRNR" id="PIRNR000232"/>
    </source>
</evidence>
<protein>
    <recommendedName>
        <fullName evidence="8">Putative NAD(P)H nitroreductase</fullName>
        <ecNumber evidence="8">1.-.-.-</ecNumber>
    </recommendedName>
</protein>
<name>A0ABZ0I6F3_9GAMM</name>
<evidence type="ECO:0000256" key="6">
    <source>
        <dbReference type="ARBA" id="ARBA00023002"/>
    </source>
</evidence>
<evidence type="ECO:0000256" key="7">
    <source>
        <dbReference type="ARBA" id="ARBA00023027"/>
    </source>
</evidence>
<comment type="cofactor">
    <cofactor evidence="1 8">
        <name>FMN</name>
        <dbReference type="ChEBI" id="CHEBI:58210"/>
    </cofactor>
</comment>
<keyword evidence="3 8" id="KW-0285">Flavoprotein</keyword>
<evidence type="ECO:0000313" key="10">
    <source>
        <dbReference type="EMBL" id="WOJ94409.1"/>
    </source>
</evidence>
<dbReference type="RefSeq" id="WP_407349045.1">
    <property type="nucleotide sequence ID" value="NZ_CP136864.1"/>
</dbReference>
<evidence type="ECO:0000256" key="2">
    <source>
        <dbReference type="ARBA" id="ARBA00007118"/>
    </source>
</evidence>
<evidence type="ECO:0000256" key="4">
    <source>
        <dbReference type="ARBA" id="ARBA00022643"/>
    </source>
</evidence>
<keyword evidence="5 8" id="KW-0521">NADP</keyword>
<proteinExistence type="inferred from homology"/>
<sequence length="188" mass="20928">MSAPLNGLNFLQQRNSAPRLTEPGPSADELEQMLLCALRSPDHARLRPWRFVSIQGDRRVAFGELLRASLLRRDPDADQIAQDRALNAPLRAPLVIAVIVSLVEHPKVPFWEQRLSAGCAAFSLSLAAEAMDYAAIWRTGAFAEDEQLLRDIGGAENEEFVGFVYVGRRDGPAKPIPPMETAEFHRVW</sequence>
<keyword evidence="4 8" id="KW-0288">FMN</keyword>
<evidence type="ECO:0000259" key="9">
    <source>
        <dbReference type="Pfam" id="PF00881"/>
    </source>
</evidence>
<evidence type="ECO:0000256" key="3">
    <source>
        <dbReference type="ARBA" id="ARBA00022630"/>
    </source>
</evidence>
<dbReference type="SUPFAM" id="SSF55469">
    <property type="entry name" value="FMN-dependent nitroreductase-like"/>
    <property type="match status" value="1"/>
</dbReference>
<organism evidence="10 11">
    <name type="scientific">Congregibacter variabilis</name>
    <dbReference type="NCBI Taxonomy" id="3081200"/>
    <lineage>
        <taxon>Bacteria</taxon>
        <taxon>Pseudomonadati</taxon>
        <taxon>Pseudomonadota</taxon>
        <taxon>Gammaproteobacteria</taxon>
        <taxon>Cellvibrionales</taxon>
        <taxon>Halieaceae</taxon>
        <taxon>Congregibacter</taxon>
    </lineage>
</organism>
<feature type="domain" description="Nitroreductase" evidence="9">
    <location>
        <begin position="21"/>
        <end position="168"/>
    </location>
</feature>
<keyword evidence="11" id="KW-1185">Reference proteome</keyword>
<dbReference type="CDD" id="cd02135">
    <property type="entry name" value="YdjA-like"/>
    <property type="match status" value="1"/>
</dbReference>
<keyword evidence="6 8" id="KW-0560">Oxidoreductase</keyword>
<evidence type="ECO:0000256" key="1">
    <source>
        <dbReference type="ARBA" id="ARBA00001917"/>
    </source>
</evidence>
<gene>
    <name evidence="10" type="ORF">R0135_04415</name>
</gene>
<dbReference type="PANTHER" id="PTHR43821:SF1">
    <property type="entry name" value="NAD(P)H NITROREDUCTASE YDJA-RELATED"/>
    <property type="match status" value="1"/>
</dbReference>
<reference evidence="10 11" key="1">
    <citation type="submission" date="2023-10" db="EMBL/GenBank/DDBJ databases">
        <title>Two novel species belonging to the OM43/NOR5 clade.</title>
        <authorList>
            <person name="Park M."/>
        </authorList>
    </citation>
    <scope>NUCLEOTIDE SEQUENCE [LARGE SCALE GENOMIC DNA]</scope>
    <source>
        <strain evidence="10 11">IMCC43200</strain>
    </source>
</reference>
<dbReference type="Proteomes" id="UP001626537">
    <property type="component" value="Chromosome"/>
</dbReference>
<dbReference type="EC" id="1.-.-.-" evidence="8"/>
<dbReference type="Pfam" id="PF00881">
    <property type="entry name" value="Nitroreductase"/>
    <property type="match status" value="1"/>
</dbReference>
<evidence type="ECO:0000313" key="11">
    <source>
        <dbReference type="Proteomes" id="UP001626537"/>
    </source>
</evidence>
<dbReference type="InterPro" id="IPR029479">
    <property type="entry name" value="Nitroreductase"/>
</dbReference>
<dbReference type="InterPro" id="IPR052530">
    <property type="entry name" value="NAD(P)H_nitroreductase"/>
</dbReference>
<dbReference type="InterPro" id="IPR026021">
    <property type="entry name" value="YdjA-like"/>
</dbReference>
<dbReference type="Gene3D" id="3.40.109.10">
    <property type="entry name" value="NADH Oxidase"/>
    <property type="match status" value="1"/>
</dbReference>
<comment type="similarity">
    <text evidence="2 8">Belongs to the nitroreductase family.</text>
</comment>
<accession>A0ABZ0I6F3</accession>
<dbReference type="PIRSF" id="PIRSF000232">
    <property type="entry name" value="YdjA"/>
    <property type="match status" value="1"/>
</dbReference>